<feature type="region of interest" description="Disordered" evidence="1">
    <location>
        <begin position="331"/>
        <end position="352"/>
    </location>
</feature>
<proteinExistence type="predicted"/>
<feature type="region of interest" description="Disordered" evidence="1">
    <location>
        <begin position="406"/>
        <end position="431"/>
    </location>
</feature>
<organism evidence="2 3">
    <name type="scientific">Plasmodium vinckei</name>
    <dbReference type="NCBI Taxonomy" id="5860"/>
    <lineage>
        <taxon>Eukaryota</taxon>
        <taxon>Sar</taxon>
        <taxon>Alveolata</taxon>
        <taxon>Apicomplexa</taxon>
        <taxon>Aconoidasida</taxon>
        <taxon>Haemosporida</taxon>
        <taxon>Plasmodiidae</taxon>
        <taxon>Plasmodium</taxon>
        <taxon>Plasmodium (Vinckeia)</taxon>
    </lineage>
</organism>
<protein>
    <submittedName>
        <fullName evidence="2">Uncharacterized protein</fullName>
    </submittedName>
</protein>
<evidence type="ECO:0000256" key="1">
    <source>
        <dbReference type="SAM" id="MobiDB-lite"/>
    </source>
</evidence>
<dbReference type="VEuPathDB" id="PlasmoDB:PVBDA_1002400"/>
<reference evidence="2 3" key="1">
    <citation type="submission" date="2020-08" db="EMBL/GenBank/DDBJ databases">
        <authorList>
            <person name="Ramaprasad A."/>
        </authorList>
    </citation>
    <scope>NUCLEOTIDE SEQUENCE [LARGE SCALE GENOMIC DNA]</scope>
</reference>
<dbReference type="VEuPathDB" id="PlasmoDB:PVPCR_1002350"/>
<dbReference type="AlphaFoldDB" id="A0A6V7T4A4"/>
<dbReference type="VEuPathDB" id="PlasmoDB:PVLDE_1002520"/>
<name>A0A6V7T4A4_PLAVN</name>
<evidence type="ECO:0000313" key="3">
    <source>
        <dbReference type="Proteomes" id="UP000515697"/>
    </source>
</evidence>
<dbReference type="VEuPathDB" id="PlasmoDB:PVSEL_1002290"/>
<accession>A0A6V7T4A4</accession>
<gene>
    <name evidence="2" type="ORF">PVSEL_1002290</name>
</gene>
<dbReference type="Proteomes" id="UP000515697">
    <property type="component" value="Chromosome PVSEL_10"/>
</dbReference>
<sequence length="663" mass="77950">MNNEIKEDLINSLPFNFSKVNFVNLENIGEEIKKNKQTKYIGNIDKVQDKLTNELNGKISNHIYENIEKNGNCYYTETSKLLNKKLDISLLKDELENGKNEQNNYKQWGSNEMALFRESFEYINRGTTKEGNIKLDSLLNGERDNNLFCKPASELLNSSSQHLNFFDKWDKKWNVYQSNEKDVLRNVGSLENENKQDMLSSNYDNNLDKENDKMEMKLFNSFKDDLCNNNEVNEKLHTYFKNFENKQIMSNKYEQLIKKSEEEKNIKNNSVVNDIKYDDYKQIPEDDVKEIIKNIKKRLGFFSNNENNKYKNIIEELSSSTYSQDIKIVKKKSQHKLKGDKKKKHKKKKKKTAISKIEEKIIQEKNKDTNNPKIDKQILMDSLNYSEDDQISEEEFLSFFNNSEKKNENSISNKSDVDKDSQNEEFPLSDHQTYINKNETDPLFLDISSAKFKQNFLQAIRKYESDDEISEAKELEKWEVDKEDKREILNTENDSDSDNDNDANKANSNNIITNYVDTNKCEEITALDKSFSSTNIVEKENIPKEIENIKEDNISSEIVSPEKNENSILCICEILEKYKMNYLIEKTKDDENNNPNDYLNYNNYLSQLNEFISVNNYEHKNNSNLNNENINVENFSEQIDCYMHTIFDNQIKHLNGLVTDIFS</sequence>
<dbReference type="EMBL" id="LR865431">
    <property type="protein sequence ID" value="CAD2106888.1"/>
    <property type="molecule type" value="Genomic_DNA"/>
</dbReference>
<feature type="region of interest" description="Disordered" evidence="1">
    <location>
        <begin position="489"/>
        <end position="508"/>
    </location>
</feature>
<dbReference type="VEuPathDB" id="PlasmoDB:PVVCY_1002370"/>
<evidence type="ECO:0000313" key="2">
    <source>
        <dbReference type="EMBL" id="CAD2106888.1"/>
    </source>
</evidence>
<dbReference type="VEuPathDB" id="PlasmoDB:PVPCR_1002340"/>